<proteinExistence type="predicted"/>
<keyword evidence="2" id="KW-1185">Reference proteome</keyword>
<accession>A0A914UTL3</accession>
<sequence length="179" mass="20090">MSTPDCPLLPSSGFDRRPLPTMSLEGRSGMALEAGWQCDYKLSLRSPSAPPPRRNKNQSNGRQHRRPPGTCTKRPCLSTQIARAYIIAFNHNVANYIFGHTPRLTAPREGRRISTPAIHRFRPVHFHDQCSCNQLTNRRTRTAQPTAMFYLSEITTATTPTTPIVAIACSWLPTNNIYS</sequence>
<feature type="region of interest" description="Disordered" evidence="1">
    <location>
        <begin position="43"/>
        <end position="73"/>
    </location>
</feature>
<organism evidence="2 3">
    <name type="scientific">Plectus sambesii</name>
    <dbReference type="NCBI Taxonomy" id="2011161"/>
    <lineage>
        <taxon>Eukaryota</taxon>
        <taxon>Metazoa</taxon>
        <taxon>Ecdysozoa</taxon>
        <taxon>Nematoda</taxon>
        <taxon>Chromadorea</taxon>
        <taxon>Plectida</taxon>
        <taxon>Plectina</taxon>
        <taxon>Plectoidea</taxon>
        <taxon>Plectidae</taxon>
        <taxon>Plectus</taxon>
    </lineage>
</organism>
<dbReference type="WBParaSite" id="PSAMB.scaffold12511size2733.g34900.t1">
    <property type="protein sequence ID" value="PSAMB.scaffold12511size2733.g34900.t1"/>
    <property type="gene ID" value="PSAMB.scaffold12511size2733.g34900"/>
</dbReference>
<evidence type="ECO:0000256" key="1">
    <source>
        <dbReference type="SAM" id="MobiDB-lite"/>
    </source>
</evidence>
<evidence type="ECO:0000313" key="2">
    <source>
        <dbReference type="Proteomes" id="UP000887566"/>
    </source>
</evidence>
<protein>
    <submittedName>
        <fullName evidence="3">Uncharacterized protein</fullName>
    </submittedName>
</protein>
<evidence type="ECO:0000313" key="3">
    <source>
        <dbReference type="WBParaSite" id="PSAMB.scaffold12511size2733.g34900.t1"/>
    </source>
</evidence>
<reference evidence="3" key="1">
    <citation type="submission" date="2022-11" db="UniProtKB">
        <authorList>
            <consortium name="WormBaseParasite"/>
        </authorList>
    </citation>
    <scope>IDENTIFICATION</scope>
</reference>
<feature type="region of interest" description="Disordered" evidence="1">
    <location>
        <begin position="1"/>
        <end position="20"/>
    </location>
</feature>
<name>A0A914UTL3_9BILA</name>
<dbReference type="Proteomes" id="UP000887566">
    <property type="component" value="Unplaced"/>
</dbReference>
<dbReference type="AlphaFoldDB" id="A0A914UTL3"/>